<evidence type="ECO:0000313" key="5">
    <source>
        <dbReference type="Proteomes" id="UP000184518"/>
    </source>
</evidence>
<evidence type="ECO:0000256" key="1">
    <source>
        <dbReference type="ARBA" id="ARBA00023098"/>
    </source>
</evidence>
<accession>A0A1M4ZWJ1</accession>
<dbReference type="EMBL" id="FQUT01000003">
    <property type="protein sequence ID" value="SHF22420.1"/>
    <property type="molecule type" value="Genomic_DNA"/>
</dbReference>
<proteinExistence type="predicted"/>
<gene>
    <name evidence="4" type="ORF">SAMN05443633_103293</name>
</gene>
<dbReference type="Pfam" id="PF01734">
    <property type="entry name" value="Patatin"/>
    <property type="match status" value="1"/>
</dbReference>
<dbReference type="PROSITE" id="PS51635">
    <property type="entry name" value="PNPLA"/>
    <property type="match status" value="1"/>
</dbReference>
<comment type="caution">
    <text evidence="2">Lacks conserved residue(s) required for the propagation of feature annotation.</text>
</comment>
<keyword evidence="1" id="KW-0443">Lipid metabolism</keyword>
<dbReference type="AlphaFoldDB" id="A0A1M4ZWJ1"/>
<evidence type="ECO:0000256" key="2">
    <source>
        <dbReference type="PROSITE-ProRule" id="PRU01161"/>
    </source>
</evidence>
<reference evidence="5" key="1">
    <citation type="submission" date="2016-11" db="EMBL/GenBank/DDBJ databases">
        <authorList>
            <person name="Varghese N."/>
            <person name="Submissions S."/>
        </authorList>
    </citation>
    <scope>NUCLEOTIDE SEQUENCE [LARGE SCALE GENOMIC DNA]</scope>
    <source>
        <strain evidence="5">DSM 27619</strain>
    </source>
</reference>
<protein>
    <submittedName>
        <fullName evidence="4">Patatin-like phospholipase</fullName>
    </submittedName>
</protein>
<dbReference type="InterPro" id="IPR016035">
    <property type="entry name" value="Acyl_Trfase/lysoPLipase"/>
</dbReference>
<sequence>MNQKFEKAVLFSGGGTRLMIYLGMFSALEELGMKPDVLIASCGGAFAATVVNAFSDNLSRKQYLQSEEYYQFVSKTTLTKHRKLNKIGLFTLKKLFNKNNAPFIEDVFNRYLVEMNQDLSEDFPSLKNVKFSQEIPTLIIGSEILFNSKEVNQKRSNRKLYQKTIFTDFETAKKIIPNQIIINSENLKNSAIENLPKIETRFSMLESTRISISDMFYVEPAFFHGKYFAGGAVDLVPIELAKHIADQVIVEKKQSYNMTEEAFVRSVLGYSGNERLQEIEKLSPDFQIDTVNIKQDLEGHYLNKGINWRKFEIDFSFPKSYPQFKSDMEKQWQYGFDKTIKSINIHSIAK</sequence>
<dbReference type="SUPFAM" id="SSF52151">
    <property type="entry name" value="FabD/lysophospholipase-like"/>
    <property type="match status" value="1"/>
</dbReference>
<organism evidence="4 5">
    <name type="scientific">Chryseobacterium arachidis</name>
    <dbReference type="NCBI Taxonomy" id="1416778"/>
    <lineage>
        <taxon>Bacteria</taxon>
        <taxon>Pseudomonadati</taxon>
        <taxon>Bacteroidota</taxon>
        <taxon>Flavobacteriia</taxon>
        <taxon>Flavobacteriales</taxon>
        <taxon>Weeksellaceae</taxon>
        <taxon>Chryseobacterium group</taxon>
        <taxon>Chryseobacterium</taxon>
    </lineage>
</organism>
<dbReference type="GO" id="GO:0006629">
    <property type="term" value="P:lipid metabolic process"/>
    <property type="evidence" value="ECO:0007669"/>
    <property type="project" value="UniProtKB-KW"/>
</dbReference>
<dbReference type="Gene3D" id="3.40.1090.10">
    <property type="entry name" value="Cytosolic phospholipase A2 catalytic domain"/>
    <property type="match status" value="1"/>
</dbReference>
<feature type="domain" description="PNPLA" evidence="3">
    <location>
        <begin position="9"/>
        <end position="242"/>
    </location>
</feature>
<evidence type="ECO:0000313" key="4">
    <source>
        <dbReference type="EMBL" id="SHF22420.1"/>
    </source>
</evidence>
<name>A0A1M4ZWJ1_9FLAO</name>
<dbReference type="InterPro" id="IPR002641">
    <property type="entry name" value="PNPLA_dom"/>
</dbReference>
<dbReference type="RefSeq" id="WP_072955208.1">
    <property type="nucleotide sequence ID" value="NZ_FQUT01000003.1"/>
</dbReference>
<dbReference type="OrthoDB" id="697183at2"/>
<keyword evidence="5" id="KW-1185">Reference proteome</keyword>
<dbReference type="STRING" id="1416778.SAMN05443633_103293"/>
<evidence type="ECO:0000259" key="3">
    <source>
        <dbReference type="PROSITE" id="PS51635"/>
    </source>
</evidence>
<dbReference type="Proteomes" id="UP000184518">
    <property type="component" value="Unassembled WGS sequence"/>
</dbReference>